<dbReference type="AlphaFoldDB" id="A0A679J0A8"/>
<organism evidence="3">
    <name type="scientific">Variovorax paradoxus</name>
    <dbReference type="NCBI Taxonomy" id="34073"/>
    <lineage>
        <taxon>Bacteria</taxon>
        <taxon>Pseudomonadati</taxon>
        <taxon>Pseudomonadota</taxon>
        <taxon>Betaproteobacteria</taxon>
        <taxon>Burkholderiales</taxon>
        <taxon>Comamonadaceae</taxon>
        <taxon>Variovorax</taxon>
    </lineage>
</organism>
<dbReference type="RefSeq" id="WP_339090458.1">
    <property type="nucleotide sequence ID" value="NZ_LR743507.1"/>
</dbReference>
<evidence type="ECO:0000256" key="2">
    <source>
        <dbReference type="SAM" id="Phobius"/>
    </source>
</evidence>
<dbReference type="EMBL" id="LR743507">
    <property type="protein sequence ID" value="CAA2104596.1"/>
    <property type="molecule type" value="Genomic_DNA"/>
</dbReference>
<accession>A0A679J0A8</accession>
<evidence type="ECO:0000256" key="1">
    <source>
        <dbReference type="SAM" id="MobiDB-lite"/>
    </source>
</evidence>
<keyword evidence="2" id="KW-0472">Membrane</keyword>
<sequence length="148" mass="17421">MHILHRKHHLRILLIFKIFATHGIRVVSTPAIFAGLRLSYAEMARFLTRRTDKVDEARHVFDAWLHLAKRERRGEAPPQPGSEITHQRIPKAYLFTVARHQAMGQLSRGNWLQSYMRESEAQARLRQRDELPLRQPAARRSAPPTYRW</sequence>
<feature type="compositionally biased region" description="Basic and acidic residues" evidence="1">
    <location>
        <begin position="123"/>
        <end position="132"/>
    </location>
</feature>
<feature type="region of interest" description="Disordered" evidence="1">
    <location>
        <begin position="123"/>
        <end position="148"/>
    </location>
</feature>
<feature type="transmembrane region" description="Helical" evidence="2">
    <location>
        <begin position="12"/>
        <end position="36"/>
    </location>
</feature>
<gene>
    <name evidence="3" type="ORF">VVAX_02847</name>
</gene>
<keyword evidence="2" id="KW-1133">Transmembrane helix</keyword>
<keyword evidence="2" id="KW-0812">Transmembrane</keyword>
<evidence type="ECO:0000313" key="3">
    <source>
        <dbReference type="EMBL" id="CAA2104596.1"/>
    </source>
</evidence>
<reference evidence="3" key="1">
    <citation type="submission" date="2019-12" db="EMBL/GenBank/DDBJ databases">
        <authorList>
            <person name="Cremers G."/>
        </authorList>
    </citation>
    <scope>NUCLEOTIDE SEQUENCE</scope>
    <source>
        <strain evidence="3">Vvax</strain>
    </source>
</reference>
<proteinExistence type="predicted"/>
<protein>
    <submittedName>
        <fullName evidence="3">Uncharacterized protein</fullName>
    </submittedName>
</protein>
<name>A0A679J0A8_VARPD</name>